<evidence type="ECO:0000313" key="1">
    <source>
        <dbReference type="EMBL" id="MCI4389430.1"/>
    </source>
</evidence>
<keyword evidence="2" id="KW-1185">Reference proteome</keyword>
<proteinExistence type="predicted"/>
<reference evidence="1 2" key="1">
    <citation type="journal article" date="2022" name="bioRxiv">
        <title>An ancient truncated duplication of the anti-Mullerian hormone receptor type 2 gene is a potential conserved master sex determinant in the Pangasiidae catfish family.</title>
        <authorList>
            <person name="Wen M."/>
            <person name="Pan Q."/>
            <person name="Jouanno E."/>
            <person name="Montfort J."/>
            <person name="Zahm M."/>
            <person name="Cabau C."/>
            <person name="Klopp C."/>
            <person name="Iampietro C."/>
            <person name="Roques C."/>
            <person name="Bouchez O."/>
            <person name="Castinel A."/>
            <person name="Donnadieu C."/>
            <person name="Parrinello H."/>
            <person name="Poncet C."/>
            <person name="Belmonte E."/>
            <person name="Gautier V."/>
            <person name="Avarre J.-C."/>
            <person name="Dugue R."/>
            <person name="Gustiano R."/>
            <person name="Ha T.T.T."/>
            <person name="Campet M."/>
            <person name="Sriphairoj K."/>
            <person name="Ribolli J."/>
            <person name="de Almeida F.L."/>
            <person name="Desvignes T."/>
            <person name="Postlethwait J.H."/>
            <person name="Bucao C.F."/>
            <person name="Robinson-Rechavi M."/>
            <person name="Bobe J."/>
            <person name="Herpin A."/>
            <person name="Guiguen Y."/>
        </authorList>
    </citation>
    <scope>NUCLEOTIDE SEQUENCE [LARGE SCALE GENOMIC DNA]</scope>
    <source>
        <strain evidence="1">YG-Dec2019</strain>
    </source>
</reference>
<organism evidence="1 2">
    <name type="scientific">Pangasianodon gigas</name>
    <name type="common">Mekong giant catfish</name>
    <name type="synonym">Pangasius gigas</name>
    <dbReference type="NCBI Taxonomy" id="30993"/>
    <lineage>
        <taxon>Eukaryota</taxon>
        <taxon>Metazoa</taxon>
        <taxon>Chordata</taxon>
        <taxon>Craniata</taxon>
        <taxon>Vertebrata</taxon>
        <taxon>Euteleostomi</taxon>
        <taxon>Actinopterygii</taxon>
        <taxon>Neopterygii</taxon>
        <taxon>Teleostei</taxon>
        <taxon>Ostariophysi</taxon>
        <taxon>Siluriformes</taxon>
        <taxon>Pangasiidae</taxon>
        <taxon>Pangasianodon</taxon>
    </lineage>
</organism>
<evidence type="ECO:0000313" key="2">
    <source>
        <dbReference type="Proteomes" id="UP000829447"/>
    </source>
</evidence>
<dbReference type="EMBL" id="CM040472">
    <property type="protein sequence ID" value="MCI4389430.1"/>
    <property type="molecule type" value="Genomic_DNA"/>
</dbReference>
<dbReference type="Proteomes" id="UP000829447">
    <property type="component" value="Linkage Group LG19"/>
</dbReference>
<gene>
    <name evidence="1" type="ORF">PGIGA_G00097770</name>
</gene>
<sequence length="393" mass="46255">MCWFNYSLSSTHQLELPNVFEQVNLINPEAPPTCQFSVRMAAATKTCDVHWIPFKSDCEELLGRFQQTESVRYEAFAAIWRVMDFSSVFYGMTTNYEKRPFSRLVFTTVYDYFLPPYSFQIRVGALYMFYGLYFSQPTWPKEKIWIALKDWMCIQNFVSDAISCQHLDVVYVYRKLVFEKAFFYTAMPNQLTFDAKRRFKNRRINELFQDQRARVTELVNPGTLEEITNVQAHYERIKQALHVSATVSVTPVNLNVQLEECACEFQQWQENNKRQKNKNSGTKAEESTQPLECSNRADLLATIKSKSYGHLATASKSRRHRQVEMDTSGSGTDYAQEFLSPHRKKQLSLRQRTWRKLGKKGSEEQRQQHWLLSTKEEDKAALKKCQQKNRFKW</sequence>
<name>A0ACC5XFT1_PANGG</name>
<comment type="caution">
    <text evidence="1">The sequence shown here is derived from an EMBL/GenBank/DDBJ whole genome shotgun (WGS) entry which is preliminary data.</text>
</comment>
<accession>A0ACC5XFT1</accession>
<protein>
    <submittedName>
        <fullName evidence="1">Uncharacterized protein</fullName>
    </submittedName>
</protein>